<dbReference type="EMBL" id="DXBR01000113">
    <property type="protein sequence ID" value="HIZ40718.1"/>
    <property type="molecule type" value="Genomic_DNA"/>
</dbReference>
<evidence type="ECO:0000313" key="3">
    <source>
        <dbReference type="Proteomes" id="UP000824049"/>
    </source>
</evidence>
<dbReference type="Proteomes" id="UP000824049">
    <property type="component" value="Unassembled WGS sequence"/>
</dbReference>
<gene>
    <name evidence="2" type="ORF">H9968_12515</name>
</gene>
<dbReference type="AlphaFoldDB" id="A0A9D2J8T6"/>
<accession>A0A9D2J8T6</accession>
<protein>
    <submittedName>
        <fullName evidence="2">Uncharacterized protein</fullName>
    </submittedName>
</protein>
<comment type="caution">
    <text evidence="2">The sequence shown here is derived from an EMBL/GenBank/DDBJ whole genome shotgun (WGS) entry which is preliminary data.</text>
</comment>
<evidence type="ECO:0000313" key="2">
    <source>
        <dbReference type="EMBL" id="HIZ40718.1"/>
    </source>
</evidence>
<sequence length="53" mass="5890">MPDALGRLADSEPNSPDTDSEPNGSDADRAHMAKIQDRKEERNVYIYPKSTIS</sequence>
<organism evidence="2 3">
    <name type="scientific">Candidatus Anaerobutyricum stercoris</name>
    <dbReference type="NCBI Taxonomy" id="2838457"/>
    <lineage>
        <taxon>Bacteria</taxon>
        <taxon>Bacillati</taxon>
        <taxon>Bacillota</taxon>
        <taxon>Clostridia</taxon>
        <taxon>Lachnospirales</taxon>
        <taxon>Lachnospiraceae</taxon>
        <taxon>Anaerobutyricum</taxon>
    </lineage>
</organism>
<reference evidence="2" key="2">
    <citation type="submission" date="2021-04" db="EMBL/GenBank/DDBJ databases">
        <authorList>
            <person name="Gilroy R."/>
        </authorList>
    </citation>
    <scope>NUCLEOTIDE SEQUENCE</scope>
    <source>
        <strain evidence="2">CHK179-28034</strain>
    </source>
</reference>
<reference evidence="2" key="1">
    <citation type="journal article" date="2021" name="PeerJ">
        <title>Extensive microbial diversity within the chicken gut microbiome revealed by metagenomics and culture.</title>
        <authorList>
            <person name="Gilroy R."/>
            <person name="Ravi A."/>
            <person name="Getino M."/>
            <person name="Pursley I."/>
            <person name="Horton D.L."/>
            <person name="Alikhan N.F."/>
            <person name="Baker D."/>
            <person name="Gharbi K."/>
            <person name="Hall N."/>
            <person name="Watson M."/>
            <person name="Adriaenssens E.M."/>
            <person name="Foster-Nyarko E."/>
            <person name="Jarju S."/>
            <person name="Secka A."/>
            <person name="Antonio M."/>
            <person name="Oren A."/>
            <person name="Chaudhuri R.R."/>
            <person name="La Ragione R."/>
            <person name="Hildebrand F."/>
            <person name="Pallen M.J."/>
        </authorList>
    </citation>
    <scope>NUCLEOTIDE SEQUENCE</scope>
    <source>
        <strain evidence="2">CHK179-28034</strain>
    </source>
</reference>
<name>A0A9D2J8T6_9FIRM</name>
<proteinExistence type="predicted"/>
<feature type="compositionally biased region" description="Polar residues" evidence="1">
    <location>
        <begin position="12"/>
        <end position="23"/>
    </location>
</feature>
<feature type="region of interest" description="Disordered" evidence="1">
    <location>
        <begin position="1"/>
        <end position="30"/>
    </location>
</feature>
<evidence type="ECO:0000256" key="1">
    <source>
        <dbReference type="SAM" id="MobiDB-lite"/>
    </source>
</evidence>